<dbReference type="Pfam" id="PF06382">
    <property type="entry name" value="Protamine_like"/>
    <property type="match status" value="1"/>
</dbReference>
<dbReference type="SUPFAM" id="SSF47095">
    <property type="entry name" value="HMG-box"/>
    <property type="match status" value="1"/>
</dbReference>
<dbReference type="InterPro" id="IPR036910">
    <property type="entry name" value="HMG_box_dom_sf"/>
</dbReference>
<accession>A0A1B6KLF2</accession>
<dbReference type="GO" id="GO:0003677">
    <property type="term" value="F:DNA binding"/>
    <property type="evidence" value="ECO:0007669"/>
    <property type="project" value="UniProtKB-UniRule"/>
</dbReference>
<dbReference type="Gene3D" id="1.10.30.10">
    <property type="entry name" value="High mobility group box domain"/>
    <property type="match status" value="1"/>
</dbReference>
<organism evidence="4">
    <name type="scientific">Graphocephala atropunctata</name>
    <dbReference type="NCBI Taxonomy" id="36148"/>
    <lineage>
        <taxon>Eukaryota</taxon>
        <taxon>Metazoa</taxon>
        <taxon>Ecdysozoa</taxon>
        <taxon>Arthropoda</taxon>
        <taxon>Hexapoda</taxon>
        <taxon>Insecta</taxon>
        <taxon>Pterygota</taxon>
        <taxon>Neoptera</taxon>
        <taxon>Paraneoptera</taxon>
        <taxon>Hemiptera</taxon>
        <taxon>Auchenorrhyncha</taxon>
        <taxon>Membracoidea</taxon>
        <taxon>Cicadellidae</taxon>
        <taxon>Cicadellinae</taxon>
        <taxon>Cicadellini</taxon>
        <taxon>Graphocephala</taxon>
    </lineage>
</organism>
<keyword evidence="1" id="KW-0238">DNA-binding</keyword>
<dbReference type="AlphaFoldDB" id="A0A1B6KLF2"/>
<protein>
    <recommendedName>
        <fullName evidence="3">HMG box domain-containing protein</fullName>
    </recommendedName>
</protein>
<evidence type="ECO:0000256" key="1">
    <source>
        <dbReference type="PROSITE-ProRule" id="PRU00267"/>
    </source>
</evidence>
<feature type="compositionally biased region" description="Polar residues" evidence="2">
    <location>
        <begin position="25"/>
        <end position="43"/>
    </location>
</feature>
<feature type="DNA-binding region" description="HMG box" evidence="1">
    <location>
        <begin position="102"/>
        <end position="170"/>
    </location>
</feature>
<dbReference type="InterPro" id="IPR009071">
    <property type="entry name" value="HMG_box_dom"/>
</dbReference>
<dbReference type="SMART" id="SM00398">
    <property type="entry name" value="HMG"/>
    <property type="match status" value="1"/>
</dbReference>
<evidence type="ECO:0000256" key="2">
    <source>
        <dbReference type="SAM" id="MobiDB-lite"/>
    </source>
</evidence>
<feature type="domain" description="HMG box" evidence="3">
    <location>
        <begin position="102"/>
        <end position="170"/>
    </location>
</feature>
<feature type="compositionally biased region" description="Polar residues" evidence="2">
    <location>
        <begin position="1"/>
        <end position="16"/>
    </location>
</feature>
<sequence>MEKNNLIESPSTSKMENAQGEFIVSPTNLKDAQGKVTESSDNLENAHEKVCGSPISLENIKEKVTGILIDLENGQENATESFKSLENAEKVAESPRRSLNVPLPTSDPYMNFIQDFRVKYKGEQVTNTVMAALAAAKWRTLSEQEKQPYIDIKKNTGKKEKRIELLRRYISSLG</sequence>
<name>A0A1B6KLF2_9HEMI</name>
<evidence type="ECO:0000259" key="3">
    <source>
        <dbReference type="PROSITE" id="PS50118"/>
    </source>
</evidence>
<dbReference type="PROSITE" id="PS50118">
    <property type="entry name" value="HMG_BOX_2"/>
    <property type="match status" value="1"/>
</dbReference>
<keyword evidence="1" id="KW-0539">Nucleus</keyword>
<gene>
    <name evidence="4" type="ORF">g.5404</name>
</gene>
<dbReference type="GO" id="GO:0035092">
    <property type="term" value="P:sperm DNA condensation"/>
    <property type="evidence" value="ECO:0007669"/>
    <property type="project" value="InterPro"/>
</dbReference>
<evidence type="ECO:0000313" key="4">
    <source>
        <dbReference type="EMBL" id="JAT12279.1"/>
    </source>
</evidence>
<reference evidence="4" key="1">
    <citation type="submission" date="2015-11" db="EMBL/GenBank/DDBJ databases">
        <title>De novo transcriptome assembly of four potential Pierce s Disease insect vectors from Arizona vineyards.</title>
        <authorList>
            <person name="Tassone E.E."/>
        </authorList>
    </citation>
    <scope>NUCLEOTIDE SEQUENCE</scope>
</reference>
<dbReference type="EMBL" id="GEBQ01027698">
    <property type="protein sequence ID" value="JAT12279.1"/>
    <property type="molecule type" value="Transcribed_RNA"/>
</dbReference>
<dbReference type="InterPro" id="IPR024460">
    <property type="entry name" value="Protamine-like"/>
</dbReference>
<proteinExistence type="predicted"/>
<feature type="region of interest" description="Disordered" evidence="2">
    <location>
        <begin position="1"/>
        <end position="45"/>
    </location>
</feature>
<dbReference type="GO" id="GO:0005634">
    <property type="term" value="C:nucleus"/>
    <property type="evidence" value="ECO:0007669"/>
    <property type="project" value="UniProtKB-UniRule"/>
</dbReference>